<feature type="transmembrane region" description="Helical" evidence="14">
    <location>
        <begin position="131"/>
        <end position="150"/>
    </location>
</feature>
<evidence type="ECO:0000256" key="5">
    <source>
        <dbReference type="ARBA" id="ARBA00022989"/>
    </source>
</evidence>
<keyword evidence="17" id="KW-1185">Reference proteome</keyword>
<organism evidence="16 17">
    <name type="scientific">Lancefieldella parvula (strain ATCC 33793 / DSM 20469 / CCUG 32760 / JCM 10300 / KCTC 3663 / VPI 0546 / 1246)</name>
    <name type="common">Atopobium parvulum</name>
    <dbReference type="NCBI Taxonomy" id="521095"/>
    <lineage>
        <taxon>Bacteria</taxon>
        <taxon>Bacillati</taxon>
        <taxon>Actinomycetota</taxon>
        <taxon>Coriobacteriia</taxon>
        <taxon>Coriobacteriales</taxon>
        <taxon>Atopobiaceae</taxon>
        <taxon>Lancefieldella</taxon>
    </lineage>
</organism>
<evidence type="ECO:0000256" key="12">
    <source>
        <dbReference type="RuleBase" id="RU003945"/>
    </source>
</evidence>
<dbReference type="Pfam" id="PF02096">
    <property type="entry name" value="60KD_IMP"/>
    <property type="match status" value="1"/>
</dbReference>
<evidence type="ECO:0000256" key="3">
    <source>
        <dbReference type="ARBA" id="ARBA00015325"/>
    </source>
</evidence>
<dbReference type="STRING" id="521095.Apar_0286"/>
<dbReference type="GeneID" id="84805822"/>
<comment type="subunit">
    <text evidence="8">Interacts with the Sec translocase complex via SecD. Specifically interacts with transmembrane segments of nascent integral membrane proteins during membrane integration.</text>
</comment>
<evidence type="ECO:0000256" key="11">
    <source>
        <dbReference type="ARBA" id="ARBA00033342"/>
    </source>
</evidence>
<evidence type="ECO:0000256" key="10">
    <source>
        <dbReference type="ARBA" id="ARBA00033245"/>
    </source>
</evidence>
<proteinExistence type="inferred from homology"/>
<evidence type="ECO:0000313" key="17">
    <source>
        <dbReference type="Proteomes" id="UP000000960"/>
    </source>
</evidence>
<evidence type="ECO:0000256" key="7">
    <source>
        <dbReference type="ARBA" id="ARBA00025034"/>
    </source>
</evidence>
<dbReference type="HOGENOM" id="CLU_430069_0_0_11"/>
<dbReference type="eggNOG" id="COG1887">
    <property type="taxonomic scope" value="Bacteria"/>
</dbReference>
<feature type="region of interest" description="Disordered" evidence="13">
    <location>
        <begin position="633"/>
        <end position="659"/>
    </location>
</feature>
<dbReference type="AlphaFoldDB" id="C8W9C9"/>
<dbReference type="Proteomes" id="UP000000960">
    <property type="component" value="Chromosome"/>
</dbReference>
<evidence type="ECO:0000256" key="9">
    <source>
        <dbReference type="ARBA" id="ARBA00031538"/>
    </source>
</evidence>
<keyword evidence="4 12" id="KW-0812">Transmembrane</keyword>
<comment type="similarity">
    <text evidence="2">Belongs to the OXA1/ALB3/YidC family. Type 1 subfamily.</text>
</comment>
<dbReference type="GO" id="GO:0051205">
    <property type="term" value="P:protein insertion into membrane"/>
    <property type="evidence" value="ECO:0007669"/>
    <property type="project" value="TreeGrafter"/>
</dbReference>
<accession>C8W9C9</accession>
<dbReference type="eggNOG" id="COG0706">
    <property type="taxonomic scope" value="Bacteria"/>
</dbReference>
<protein>
    <recommendedName>
        <fullName evidence="3">Membrane protein insertase YidC</fullName>
    </recommendedName>
    <alternativeName>
        <fullName evidence="11">Foldase YidC</fullName>
    </alternativeName>
    <alternativeName>
        <fullName evidence="10">Membrane integrase YidC</fullName>
    </alternativeName>
    <alternativeName>
        <fullName evidence="9">Membrane protein YidC</fullName>
    </alternativeName>
</protein>
<dbReference type="KEGG" id="apv:Apar_0286"/>
<feature type="transmembrane region" description="Helical" evidence="14">
    <location>
        <begin position="20"/>
        <end position="43"/>
    </location>
</feature>
<evidence type="ECO:0000256" key="1">
    <source>
        <dbReference type="ARBA" id="ARBA00004141"/>
    </source>
</evidence>
<dbReference type="PANTHER" id="PTHR12428:SF65">
    <property type="entry name" value="CYTOCHROME C OXIDASE ASSEMBLY PROTEIN COX18, MITOCHONDRIAL"/>
    <property type="match status" value="1"/>
</dbReference>
<dbReference type="InterPro" id="IPR001708">
    <property type="entry name" value="YidC/ALB3/OXA1/COX18"/>
</dbReference>
<dbReference type="InterPro" id="IPR028055">
    <property type="entry name" value="YidC/Oxa/ALB_C"/>
</dbReference>
<dbReference type="OrthoDB" id="9780552at2"/>
<dbReference type="RefSeq" id="WP_012808375.1">
    <property type="nucleotide sequence ID" value="NC_013203.1"/>
</dbReference>
<evidence type="ECO:0000256" key="8">
    <source>
        <dbReference type="ARBA" id="ARBA00026028"/>
    </source>
</evidence>
<evidence type="ECO:0000256" key="13">
    <source>
        <dbReference type="SAM" id="MobiDB-lite"/>
    </source>
</evidence>
<reference evidence="16 17" key="1">
    <citation type="journal article" date="2009" name="Stand. Genomic Sci.">
        <title>Complete genome sequence of Atopobium parvulum type strain (IPP 1246).</title>
        <authorList>
            <person name="Copeland A."/>
            <person name="Sikorski J."/>
            <person name="Lapidus A."/>
            <person name="Nolan M."/>
            <person name="Del Rio T.G."/>
            <person name="Lucas S."/>
            <person name="Chen F."/>
            <person name="Tice H."/>
            <person name="Pitluck S."/>
            <person name="Cheng J.F."/>
            <person name="Pukall R."/>
            <person name="Chertkov O."/>
            <person name="Brettin T."/>
            <person name="Han C."/>
            <person name="Detter J.C."/>
            <person name="Kuske C."/>
            <person name="Bruce D."/>
            <person name="Goodwin L."/>
            <person name="Ivanova N."/>
            <person name="Mavromatis K."/>
            <person name="Mikhailova N."/>
            <person name="Chen A."/>
            <person name="Palaniappan K."/>
            <person name="Chain P."/>
            <person name="Rohde M."/>
            <person name="Goker M."/>
            <person name="Bristow J."/>
            <person name="Eisen J.A."/>
            <person name="Markowitz V."/>
            <person name="Hugenholtz P."/>
            <person name="Kyrpides N.C."/>
            <person name="Klenk H.P."/>
            <person name="Detter J.C."/>
        </authorList>
    </citation>
    <scope>NUCLEOTIDE SEQUENCE [LARGE SCALE GENOMIC DNA]</scope>
    <source>
        <strain evidence="17">ATCC 33793 / DSM 20469 / CCUG 32760 / JCM 10300 / KCTC 3663 / VPI 0546 / 1246</strain>
    </source>
</reference>
<evidence type="ECO:0000256" key="2">
    <source>
        <dbReference type="ARBA" id="ARBA00010527"/>
    </source>
</evidence>
<feature type="domain" description="Membrane insertase YidC/Oxa/ALB C-terminal" evidence="15">
    <location>
        <begin position="22"/>
        <end position="207"/>
    </location>
</feature>
<evidence type="ECO:0000256" key="14">
    <source>
        <dbReference type="SAM" id="Phobius"/>
    </source>
</evidence>
<evidence type="ECO:0000256" key="4">
    <source>
        <dbReference type="ARBA" id="ARBA00022692"/>
    </source>
</evidence>
<dbReference type="Gene3D" id="3.40.50.12580">
    <property type="match status" value="1"/>
</dbReference>
<dbReference type="GO" id="GO:0032977">
    <property type="term" value="F:membrane insertase activity"/>
    <property type="evidence" value="ECO:0007669"/>
    <property type="project" value="InterPro"/>
</dbReference>
<keyword evidence="6 14" id="KW-0472">Membrane</keyword>
<comment type="function">
    <text evidence="7">Required for the insertion and/or proper folding and/or complex formation of integral membrane proteins into the membrane. Involved in integration of membrane proteins that insert both dependently and independently of the Sec translocase complex, as well as at least some lipoproteins. Aids folding of multispanning membrane proteins.</text>
</comment>
<dbReference type="GO" id="GO:0016020">
    <property type="term" value="C:membrane"/>
    <property type="evidence" value="ECO:0007669"/>
    <property type="project" value="UniProtKB-SubCell"/>
</dbReference>
<feature type="transmembrane region" description="Helical" evidence="14">
    <location>
        <begin position="88"/>
        <end position="111"/>
    </location>
</feature>
<dbReference type="EMBL" id="CP001721">
    <property type="protein sequence ID" value="ACV50717.1"/>
    <property type="molecule type" value="Genomic_DNA"/>
</dbReference>
<name>C8W9C9_LANP1</name>
<evidence type="ECO:0000256" key="6">
    <source>
        <dbReference type="ARBA" id="ARBA00023136"/>
    </source>
</evidence>
<comment type="subcellular location">
    <subcellularLocation>
        <location evidence="1 12">Membrane</location>
        <topology evidence="1 12">Multi-pass membrane protein</topology>
    </subcellularLocation>
</comment>
<sequence>MEQLAHVFSLIVQPAYDLTGSWWAAIFLFTFATKIILMPLALWTQQNSIVMVRLMPETFRLKTRYFGDKETIEERSNELNKKAGYHPLLSLIPLAIQVVILFGLVDVIHGITDSGAPGTEFLGMTPIIDGGITWIMPLAAALSSVALGLASNKLNPLQREQSRAEKNTTNGLSIAMSLVLAVYVVCGMAFYWVCSNLLSILVQIVCNIIIDPRKQVDYEDLNAARDEFEAMDAATKSTHKWFQRDPHAAREKEDYKRFFDTIGKHLVFYSESSGFYKYFQGAIEWLLANSDICVHYVTSDPNDQVFELAKQQPRLIPYYLGQRRLITLFMKLDADVVVTSLGDLESSYMKRSYVRKDAEYMYMCHHMTSMTVTSTRNEYTYYDDVLCVGPHQQHDLELVEKYYGTPSKRKPAIGYDLLDRSIQNYQKQNLGQRKPGEKPLLLIGPSWQYDNLMDSCLDGILKQLMGRGWRIVVRPHPEYLKRYPARMEEILARYADADPEELSFETDFSSNTSVLSADLLFTDWSSVAEEFSFTTLKPSVFIDTAMKENNPDWSKIHSDPCDITLRNQIGRSFDPKDLSGLGDAVAQMLEETDSWSHKIEEIRNNMIFNLGHGGEAAGKFILERVLAHQEEAAEQGDAAGANTTSKKSDAVEADAADKGNVAAIDEVTTTIDEDGVSRD</sequence>
<evidence type="ECO:0000313" key="16">
    <source>
        <dbReference type="EMBL" id="ACV50717.1"/>
    </source>
</evidence>
<dbReference type="PANTHER" id="PTHR12428">
    <property type="entry name" value="OXA1"/>
    <property type="match status" value="1"/>
</dbReference>
<dbReference type="InterPro" id="IPR043148">
    <property type="entry name" value="TagF_C"/>
</dbReference>
<gene>
    <name evidence="16" type="ordered locus">Apar_0286</name>
</gene>
<evidence type="ECO:0000259" key="15">
    <source>
        <dbReference type="Pfam" id="PF02096"/>
    </source>
</evidence>
<keyword evidence="5 14" id="KW-1133">Transmembrane helix</keyword>
<feature type="transmembrane region" description="Helical" evidence="14">
    <location>
        <begin position="171"/>
        <end position="193"/>
    </location>
</feature>